<gene>
    <name evidence="8" type="ORF">CJ030_MR8G007403</name>
</gene>
<dbReference type="GO" id="GO:0012505">
    <property type="term" value="C:endomembrane system"/>
    <property type="evidence" value="ECO:0007669"/>
    <property type="project" value="TreeGrafter"/>
</dbReference>
<dbReference type="PANTHER" id="PTHR10426">
    <property type="entry name" value="STRICTOSIDINE SYNTHASE-RELATED"/>
    <property type="match status" value="1"/>
</dbReference>
<evidence type="ECO:0000256" key="2">
    <source>
        <dbReference type="ARBA" id="ARBA00009191"/>
    </source>
</evidence>
<name>A0A6A1UMP7_9ROSI</name>
<sequence>MSRKKHDSTSPPNPSKIISKGKTSWPFTAFSVASLVPVVFAIILYQLDPFDPAPYPPDVFTRYVVPVPASNGRMLQGSESVGAGKLVGPEDVAYDPSSGVIYTGCADGWINRVTVNDSVSDSVVQKWVNTGGRPLGIAIGRNNEIIVADPEKGLLNVSAEGTVELLTDEAEGQKFKTTDAVDVAHNGIVYFSDASYKYRLKEFIWDILEGKPMVDFLATTLQPREQRRRCRKYHIQGEDKGRVEKFIDGLPGMPDNIRYDGEGHYWIALASGLTLPWDLAFRYPFVRKCIAIMEKYIGRPHMEKNGGALAVDLAGKPTAHYYDPGLSLVSSGIKIGDHLYCGNLVYPHIIRLNLKQYPAT</sequence>
<evidence type="ECO:0000256" key="5">
    <source>
        <dbReference type="ARBA" id="ARBA00023180"/>
    </source>
</evidence>
<dbReference type="Gene3D" id="2.120.10.30">
    <property type="entry name" value="TolB, C-terminal domain"/>
    <property type="match status" value="2"/>
</dbReference>
<dbReference type="EMBL" id="RXIC02000026">
    <property type="protein sequence ID" value="KAB1201764.1"/>
    <property type="molecule type" value="Genomic_DNA"/>
</dbReference>
<dbReference type="GO" id="GO:0005773">
    <property type="term" value="C:vacuole"/>
    <property type="evidence" value="ECO:0007669"/>
    <property type="project" value="UniProtKB-SubCell"/>
</dbReference>
<evidence type="ECO:0000313" key="9">
    <source>
        <dbReference type="Proteomes" id="UP000516437"/>
    </source>
</evidence>
<reference evidence="8 9" key="1">
    <citation type="journal article" date="2019" name="Plant Biotechnol. J.">
        <title>The red bayberry genome and genetic basis of sex determination.</title>
        <authorList>
            <person name="Jia H.M."/>
            <person name="Jia H.J."/>
            <person name="Cai Q.L."/>
            <person name="Wang Y."/>
            <person name="Zhao H.B."/>
            <person name="Yang W.F."/>
            <person name="Wang G.Y."/>
            <person name="Li Y.H."/>
            <person name="Zhan D.L."/>
            <person name="Shen Y.T."/>
            <person name="Niu Q.F."/>
            <person name="Chang L."/>
            <person name="Qiu J."/>
            <person name="Zhao L."/>
            <person name="Xie H.B."/>
            <person name="Fu W.Y."/>
            <person name="Jin J."/>
            <person name="Li X.W."/>
            <person name="Jiao Y."/>
            <person name="Zhou C.C."/>
            <person name="Tu T."/>
            <person name="Chai C.Y."/>
            <person name="Gao J.L."/>
            <person name="Fan L.J."/>
            <person name="van de Weg E."/>
            <person name="Wang J.Y."/>
            <person name="Gao Z.S."/>
        </authorList>
    </citation>
    <scope>NUCLEOTIDE SEQUENCE [LARGE SCALE GENOMIC DNA]</scope>
    <source>
        <tissue evidence="8">Leaves</tissue>
    </source>
</reference>
<keyword evidence="9" id="KW-1185">Reference proteome</keyword>
<comment type="similarity">
    <text evidence="2">Belongs to the strictosidine synthase family.</text>
</comment>
<feature type="transmembrane region" description="Helical" evidence="6">
    <location>
        <begin position="25"/>
        <end position="47"/>
    </location>
</feature>
<organism evidence="8 9">
    <name type="scientific">Morella rubra</name>
    <name type="common">Chinese bayberry</name>
    <dbReference type="NCBI Taxonomy" id="262757"/>
    <lineage>
        <taxon>Eukaryota</taxon>
        <taxon>Viridiplantae</taxon>
        <taxon>Streptophyta</taxon>
        <taxon>Embryophyta</taxon>
        <taxon>Tracheophyta</taxon>
        <taxon>Spermatophyta</taxon>
        <taxon>Magnoliopsida</taxon>
        <taxon>eudicotyledons</taxon>
        <taxon>Gunneridae</taxon>
        <taxon>Pentapetalae</taxon>
        <taxon>rosids</taxon>
        <taxon>fabids</taxon>
        <taxon>Fagales</taxon>
        <taxon>Myricaceae</taxon>
        <taxon>Morella</taxon>
    </lineage>
</organism>
<keyword evidence="5" id="KW-0325">Glycoprotein</keyword>
<dbReference type="AlphaFoldDB" id="A0A6A1UMP7"/>
<evidence type="ECO:0000259" key="7">
    <source>
        <dbReference type="Pfam" id="PF03088"/>
    </source>
</evidence>
<keyword evidence="3" id="KW-0597">Phosphoprotein</keyword>
<dbReference type="Pfam" id="PF03088">
    <property type="entry name" value="Str_synth"/>
    <property type="match status" value="1"/>
</dbReference>
<protein>
    <submittedName>
        <fullName evidence="8">Protein YLS2</fullName>
    </submittedName>
</protein>
<dbReference type="PANTHER" id="PTHR10426:SF88">
    <property type="entry name" value="ADIPOCYTE PLASMA MEMBRANE-ASSOCIATED PROTEIN HEMOMUCIN-RELATED"/>
    <property type="match status" value="1"/>
</dbReference>
<dbReference type="InterPro" id="IPR011042">
    <property type="entry name" value="6-blade_b-propeller_TolB-like"/>
</dbReference>
<comment type="subcellular location">
    <subcellularLocation>
        <location evidence="1">Vacuole</location>
    </subcellularLocation>
</comment>
<feature type="domain" description="Strictosidine synthase conserved region" evidence="7">
    <location>
        <begin position="179"/>
        <end position="212"/>
    </location>
</feature>
<keyword evidence="6" id="KW-0472">Membrane</keyword>
<dbReference type="OrthoDB" id="5307922at2759"/>
<keyword evidence="4" id="KW-0926">Vacuole</keyword>
<proteinExistence type="inferred from homology"/>
<accession>A0A6A1UMP7</accession>
<dbReference type="InterPro" id="IPR018119">
    <property type="entry name" value="Strictosidine_synth_cons-reg"/>
</dbReference>
<dbReference type="Proteomes" id="UP000516437">
    <property type="component" value="Chromosome 8"/>
</dbReference>
<evidence type="ECO:0000256" key="3">
    <source>
        <dbReference type="ARBA" id="ARBA00022553"/>
    </source>
</evidence>
<evidence type="ECO:0000256" key="4">
    <source>
        <dbReference type="ARBA" id="ARBA00022554"/>
    </source>
</evidence>
<comment type="caution">
    <text evidence="8">The sequence shown here is derived from an EMBL/GenBank/DDBJ whole genome shotgun (WGS) entry which is preliminary data.</text>
</comment>
<evidence type="ECO:0000313" key="8">
    <source>
        <dbReference type="EMBL" id="KAB1201764.1"/>
    </source>
</evidence>
<evidence type="ECO:0000256" key="6">
    <source>
        <dbReference type="SAM" id="Phobius"/>
    </source>
</evidence>
<dbReference type="GO" id="GO:0016787">
    <property type="term" value="F:hydrolase activity"/>
    <property type="evidence" value="ECO:0007669"/>
    <property type="project" value="TreeGrafter"/>
</dbReference>
<evidence type="ECO:0000256" key="1">
    <source>
        <dbReference type="ARBA" id="ARBA00004116"/>
    </source>
</evidence>
<dbReference type="SUPFAM" id="SSF63829">
    <property type="entry name" value="Calcium-dependent phosphotriesterase"/>
    <property type="match status" value="1"/>
</dbReference>
<keyword evidence="6" id="KW-1133">Transmembrane helix</keyword>
<keyword evidence="6" id="KW-0812">Transmembrane</keyword>
<dbReference type="Pfam" id="PF20067">
    <property type="entry name" value="SSL_N"/>
    <property type="match status" value="1"/>
</dbReference>